<reference evidence="2 3" key="1">
    <citation type="journal article" date="2019" name="Sci. Rep.">
        <title>Orb-weaving spider Araneus ventricosus genome elucidates the spidroin gene catalogue.</title>
        <authorList>
            <person name="Kono N."/>
            <person name="Nakamura H."/>
            <person name="Ohtoshi R."/>
            <person name="Moran D.A.P."/>
            <person name="Shinohara A."/>
            <person name="Yoshida Y."/>
            <person name="Fujiwara M."/>
            <person name="Mori M."/>
            <person name="Tomita M."/>
            <person name="Arakawa K."/>
        </authorList>
    </citation>
    <scope>NUCLEOTIDE SEQUENCE [LARGE SCALE GENOMIC DNA]</scope>
</reference>
<keyword evidence="3" id="KW-1185">Reference proteome</keyword>
<feature type="region of interest" description="Disordered" evidence="1">
    <location>
        <begin position="60"/>
        <end position="80"/>
    </location>
</feature>
<evidence type="ECO:0000313" key="2">
    <source>
        <dbReference type="EMBL" id="GBO01967.1"/>
    </source>
</evidence>
<protein>
    <submittedName>
        <fullName evidence="2">Uncharacterized protein</fullName>
    </submittedName>
</protein>
<accession>A0A4Y2TRE7</accession>
<evidence type="ECO:0000313" key="3">
    <source>
        <dbReference type="Proteomes" id="UP000499080"/>
    </source>
</evidence>
<dbReference type="Proteomes" id="UP000499080">
    <property type="component" value="Unassembled WGS sequence"/>
</dbReference>
<proteinExistence type="predicted"/>
<sequence>MKEKMFEMYDPFGHKPSNDIYFRTKDNRPPERNDNFWKLAISPIHSPPAMDAKLIQPIPSDAMEPCHKPSAMDETKPVSFPEGIRANKSTCFAMPVRKNKDQSVLHLLLLL</sequence>
<evidence type="ECO:0000256" key="1">
    <source>
        <dbReference type="SAM" id="MobiDB-lite"/>
    </source>
</evidence>
<gene>
    <name evidence="2" type="ORF">AVEN_88477_1</name>
</gene>
<comment type="caution">
    <text evidence="2">The sequence shown here is derived from an EMBL/GenBank/DDBJ whole genome shotgun (WGS) entry which is preliminary data.</text>
</comment>
<feature type="compositionally biased region" description="Basic and acidic residues" evidence="1">
    <location>
        <begin position="64"/>
        <end position="76"/>
    </location>
</feature>
<organism evidence="2 3">
    <name type="scientific">Araneus ventricosus</name>
    <name type="common">Orbweaver spider</name>
    <name type="synonym">Epeira ventricosa</name>
    <dbReference type="NCBI Taxonomy" id="182803"/>
    <lineage>
        <taxon>Eukaryota</taxon>
        <taxon>Metazoa</taxon>
        <taxon>Ecdysozoa</taxon>
        <taxon>Arthropoda</taxon>
        <taxon>Chelicerata</taxon>
        <taxon>Arachnida</taxon>
        <taxon>Araneae</taxon>
        <taxon>Araneomorphae</taxon>
        <taxon>Entelegynae</taxon>
        <taxon>Araneoidea</taxon>
        <taxon>Araneidae</taxon>
        <taxon>Araneus</taxon>
    </lineage>
</organism>
<dbReference type="AlphaFoldDB" id="A0A4Y2TRE7"/>
<dbReference type="EMBL" id="BGPR01029863">
    <property type="protein sequence ID" value="GBO01967.1"/>
    <property type="molecule type" value="Genomic_DNA"/>
</dbReference>
<name>A0A4Y2TRE7_ARAVE</name>